<dbReference type="PANTHER" id="PTHR45749:SF21">
    <property type="entry name" value="DUF4371 DOMAIN-CONTAINING PROTEIN"/>
    <property type="match status" value="1"/>
</dbReference>
<evidence type="ECO:0000313" key="4">
    <source>
        <dbReference type="Proteomes" id="UP000078492"/>
    </source>
</evidence>
<dbReference type="AlphaFoldDB" id="A0A195E9L3"/>
<proteinExistence type="predicted"/>
<dbReference type="STRING" id="471704.A0A195E9L3"/>
<accession>A0A195E9L3</accession>
<evidence type="ECO:0000313" key="3">
    <source>
        <dbReference type="EMBL" id="KYN21509.1"/>
    </source>
</evidence>
<keyword evidence="4" id="KW-1185">Reference proteome</keyword>
<evidence type="ECO:0000256" key="1">
    <source>
        <dbReference type="SAM" id="SignalP"/>
    </source>
</evidence>
<dbReference type="InterPro" id="IPR008906">
    <property type="entry name" value="HATC_C_dom"/>
</dbReference>
<protein>
    <recommendedName>
        <fullName evidence="2">HAT C-terminal dimerisation domain-containing protein</fullName>
    </recommendedName>
</protein>
<dbReference type="PANTHER" id="PTHR45749">
    <property type="match status" value="1"/>
</dbReference>
<sequence length="125" mass="14758">LKVVFWKSSNLAIALQILLTVPMSVVTAEVSFSKVKIIKNFLRNTMTQTRSCDLAMISIKKELANSFNYVISLNYITIEDVIRIFQKLLKLENIIVCCIKKKRQIYYYKRKYEIIVFIFLCYANW</sequence>
<dbReference type="EMBL" id="KQ979440">
    <property type="protein sequence ID" value="KYN21509.1"/>
    <property type="molecule type" value="Genomic_DNA"/>
</dbReference>
<dbReference type="Proteomes" id="UP000078492">
    <property type="component" value="Unassembled WGS sequence"/>
</dbReference>
<dbReference type="GO" id="GO:0046983">
    <property type="term" value="F:protein dimerization activity"/>
    <property type="evidence" value="ECO:0007669"/>
    <property type="project" value="InterPro"/>
</dbReference>
<feature type="non-terminal residue" evidence="3">
    <location>
        <position position="1"/>
    </location>
</feature>
<organism evidence="3 4">
    <name type="scientific">Trachymyrmex cornetzi</name>
    <dbReference type="NCBI Taxonomy" id="471704"/>
    <lineage>
        <taxon>Eukaryota</taxon>
        <taxon>Metazoa</taxon>
        <taxon>Ecdysozoa</taxon>
        <taxon>Arthropoda</taxon>
        <taxon>Hexapoda</taxon>
        <taxon>Insecta</taxon>
        <taxon>Pterygota</taxon>
        <taxon>Neoptera</taxon>
        <taxon>Endopterygota</taxon>
        <taxon>Hymenoptera</taxon>
        <taxon>Apocrita</taxon>
        <taxon>Aculeata</taxon>
        <taxon>Formicoidea</taxon>
        <taxon>Formicidae</taxon>
        <taxon>Myrmicinae</taxon>
        <taxon>Trachymyrmex</taxon>
    </lineage>
</organism>
<feature type="chain" id="PRO_5008270729" description="HAT C-terminal dimerisation domain-containing protein" evidence="1">
    <location>
        <begin position="29"/>
        <end position="125"/>
    </location>
</feature>
<keyword evidence="1" id="KW-0732">Signal</keyword>
<evidence type="ECO:0000259" key="2">
    <source>
        <dbReference type="Pfam" id="PF05699"/>
    </source>
</evidence>
<name>A0A195E9L3_9HYME</name>
<feature type="domain" description="HAT C-terminal dimerisation" evidence="2">
    <location>
        <begin position="10"/>
        <end position="63"/>
    </location>
</feature>
<dbReference type="Pfam" id="PF05699">
    <property type="entry name" value="Dimer_Tnp_hAT"/>
    <property type="match status" value="1"/>
</dbReference>
<feature type="signal peptide" evidence="1">
    <location>
        <begin position="1"/>
        <end position="28"/>
    </location>
</feature>
<reference evidence="3 4" key="1">
    <citation type="submission" date="2015-09" db="EMBL/GenBank/DDBJ databases">
        <title>Trachymyrmex cornetzi WGS genome.</title>
        <authorList>
            <person name="Nygaard S."/>
            <person name="Hu H."/>
            <person name="Boomsma J."/>
            <person name="Zhang G."/>
        </authorList>
    </citation>
    <scope>NUCLEOTIDE SEQUENCE [LARGE SCALE GENOMIC DNA]</scope>
    <source>
        <strain evidence="3">Tcor2-1</strain>
        <tissue evidence="3">Whole body</tissue>
    </source>
</reference>
<gene>
    <name evidence="3" type="ORF">ALC57_06123</name>
</gene>